<evidence type="ECO:0000313" key="5">
    <source>
        <dbReference type="Proteomes" id="UP000286501"/>
    </source>
</evidence>
<evidence type="ECO:0000313" key="4">
    <source>
        <dbReference type="EMBL" id="RHG64023.1"/>
    </source>
</evidence>
<dbReference type="GO" id="GO:0003677">
    <property type="term" value="F:DNA binding"/>
    <property type="evidence" value="ECO:0007669"/>
    <property type="project" value="UniProtKB-KW"/>
</dbReference>
<dbReference type="InterPro" id="IPR005902">
    <property type="entry name" value="HU_DNA-bd_put"/>
</dbReference>
<dbReference type="InterPro" id="IPR041607">
    <property type="entry name" value="HU-HIG"/>
</dbReference>
<feature type="domain" description="HU" evidence="3">
    <location>
        <begin position="1"/>
        <end position="126"/>
    </location>
</feature>
<dbReference type="Pfam" id="PF18291">
    <property type="entry name" value="HU-HIG"/>
    <property type="match status" value="1"/>
</dbReference>
<dbReference type="NCBIfam" id="TIGR01201">
    <property type="entry name" value="HU_rel"/>
    <property type="match status" value="1"/>
</dbReference>
<sequence>MAINYSLVKLASKFGDKAGVPKFYARAQMNESISLKKFAKLIAMQTTVSYADVTAVLVSMQENMIIELQRGNQIDFGELGKFRLQLTSEGAATASEFKSDINIKGVNIQFIPGSDLANIFVGMEFEQVASRAVQKAALKAEKEGAKTLDIEEAKKKPAKDNASSGGDTTGGNTSGEQTG</sequence>
<keyword evidence="1 4" id="KW-0238">DNA-binding</keyword>
<feature type="region of interest" description="Disordered" evidence="2">
    <location>
        <begin position="142"/>
        <end position="179"/>
    </location>
</feature>
<dbReference type="SUPFAM" id="SSF47729">
    <property type="entry name" value="IHF-like DNA-binding proteins"/>
    <property type="match status" value="1"/>
</dbReference>
<accession>A0A3R6HFF4</accession>
<gene>
    <name evidence="4" type="ORF">DW250_11770</name>
</gene>
<feature type="compositionally biased region" description="Basic and acidic residues" evidence="2">
    <location>
        <begin position="142"/>
        <end position="159"/>
    </location>
</feature>
<dbReference type="Proteomes" id="UP000286501">
    <property type="component" value="Unassembled WGS sequence"/>
</dbReference>
<evidence type="ECO:0000256" key="2">
    <source>
        <dbReference type="SAM" id="MobiDB-lite"/>
    </source>
</evidence>
<evidence type="ECO:0000259" key="3">
    <source>
        <dbReference type="Pfam" id="PF18291"/>
    </source>
</evidence>
<feature type="non-terminal residue" evidence="4">
    <location>
        <position position="179"/>
    </location>
</feature>
<dbReference type="InterPro" id="IPR010992">
    <property type="entry name" value="IHF-like_DNA-bd_dom_sf"/>
</dbReference>
<evidence type="ECO:0000256" key="1">
    <source>
        <dbReference type="ARBA" id="ARBA00023125"/>
    </source>
</evidence>
<dbReference type="EMBL" id="QRIN01000054">
    <property type="protein sequence ID" value="RHG64023.1"/>
    <property type="molecule type" value="Genomic_DNA"/>
</dbReference>
<dbReference type="AlphaFoldDB" id="A0A3R6HFF4"/>
<feature type="compositionally biased region" description="Gly residues" evidence="2">
    <location>
        <begin position="167"/>
        <end position="179"/>
    </location>
</feature>
<dbReference type="RefSeq" id="WP_118201318.1">
    <property type="nucleotide sequence ID" value="NZ_QRIN01000054.1"/>
</dbReference>
<name>A0A3R6HFF4_9BACT</name>
<comment type="caution">
    <text evidence="4">The sequence shown here is derived from an EMBL/GenBank/DDBJ whole genome shotgun (WGS) entry which is preliminary data.</text>
</comment>
<organism evidence="4 5">
    <name type="scientific">Segatella copri</name>
    <dbReference type="NCBI Taxonomy" id="165179"/>
    <lineage>
        <taxon>Bacteria</taxon>
        <taxon>Pseudomonadati</taxon>
        <taxon>Bacteroidota</taxon>
        <taxon>Bacteroidia</taxon>
        <taxon>Bacteroidales</taxon>
        <taxon>Prevotellaceae</taxon>
        <taxon>Segatella</taxon>
    </lineage>
</organism>
<protein>
    <submittedName>
        <fullName evidence="4">DNA-binding protein</fullName>
    </submittedName>
</protein>
<proteinExistence type="predicted"/>
<reference evidence="4 5" key="1">
    <citation type="submission" date="2018-08" db="EMBL/GenBank/DDBJ databases">
        <title>A genome reference for cultivated species of the human gut microbiota.</title>
        <authorList>
            <person name="Zou Y."/>
            <person name="Xue W."/>
            <person name="Luo G."/>
        </authorList>
    </citation>
    <scope>NUCLEOTIDE SEQUENCE [LARGE SCALE GENOMIC DNA]</scope>
    <source>
        <strain evidence="4 5">AM22-1</strain>
    </source>
</reference>